<evidence type="ECO:0000313" key="2">
    <source>
        <dbReference type="EMBL" id="CAG9277425.1"/>
    </source>
</evidence>
<sequence length="216" mass="23775">MRLHTAKTVLGLHAKSSTALIRPNSINAIGIIPCRHFTLLSPVRTSETRPQCFFAQQSAAYASKTRPAFQASPFDPKSGKKATKRRGQIIPRKAAVQLTDKARQFFRLLLEKPPRPNVVGIMLNYDQSATGEPRMVFSFDFVTGDQIDAQDEGVSLEILEDGSPKTPAETLNDGLPKLYVSHNAFLKVLGATLDVDVEAIKPILYDREGNVMDPNA</sequence>
<reference evidence="2" key="1">
    <citation type="submission" date="2022-02" db="EMBL/GenBank/DDBJ databases">
        <authorList>
            <person name="Giguere J D."/>
        </authorList>
    </citation>
    <scope>NUCLEOTIDE SEQUENCE</scope>
    <source>
        <strain evidence="2">CCAP 1055/1</strain>
    </source>
</reference>
<gene>
    <name evidence="2" type="ORF">PTTT1_LOCUS3784</name>
</gene>
<accession>A0A8J9SVD0</accession>
<protein>
    <submittedName>
        <fullName evidence="2">Uncharacterized protein</fullName>
    </submittedName>
</protein>
<proteinExistence type="predicted"/>
<name>A0A8J9SVD0_PHATR</name>
<organism evidence="2">
    <name type="scientific">Phaeodactylum tricornutum</name>
    <name type="common">Diatom</name>
    <dbReference type="NCBI Taxonomy" id="2850"/>
    <lineage>
        <taxon>Eukaryota</taxon>
        <taxon>Sar</taxon>
        <taxon>Stramenopiles</taxon>
        <taxon>Ochrophyta</taxon>
        <taxon>Bacillariophyta</taxon>
        <taxon>Bacillariophyceae</taxon>
        <taxon>Bacillariophycidae</taxon>
        <taxon>Naviculales</taxon>
        <taxon>Phaeodactylaceae</taxon>
        <taxon>Phaeodactylum</taxon>
    </lineage>
</organism>
<feature type="region of interest" description="Disordered" evidence="1">
    <location>
        <begin position="66"/>
        <end position="86"/>
    </location>
</feature>
<evidence type="ECO:0000256" key="1">
    <source>
        <dbReference type="SAM" id="MobiDB-lite"/>
    </source>
</evidence>
<dbReference type="Proteomes" id="UP000836788">
    <property type="component" value="Chromosome 1"/>
</dbReference>
<dbReference type="AlphaFoldDB" id="A0A8J9SVD0"/>
<dbReference type="EMBL" id="OU594942">
    <property type="protein sequence ID" value="CAG9277425.1"/>
    <property type="molecule type" value="Genomic_DNA"/>
</dbReference>